<comment type="caution">
    <text evidence="17">The sequence shown here is derived from an EMBL/GenBank/DDBJ whole genome shotgun (WGS) entry which is preliminary data.</text>
</comment>
<protein>
    <recommendedName>
        <fullName evidence="4">Deoxyribodipyrimidine photo-lyase</fullName>
        <ecNumber evidence="3">4.1.99.3</ecNumber>
    </recommendedName>
    <alternativeName>
        <fullName evidence="8">DNA photolyase</fullName>
    </alternativeName>
    <alternativeName>
        <fullName evidence="11">Photoreactivating enzyme</fullName>
    </alternativeName>
</protein>
<feature type="site" description="Electron transfer via tryptophanyl radical" evidence="13">
    <location>
        <position position="309"/>
    </location>
</feature>
<comment type="cofactor">
    <cofactor evidence="1">
        <name>(6R)-5,10-methylene-5,6,7,8-tetrahydrofolate</name>
        <dbReference type="ChEBI" id="CHEBI:15636"/>
    </cofactor>
</comment>
<feature type="binding site" evidence="12">
    <location>
        <position position="274"/>
    </location>
    <ligand>
        <name>FAD</name>
        <dbReference type="ChEBI" id="CHEBI:57692"/>
    </ligand>
</feature>
<dbReference type="Gene3D" id="1.25.40.80">
    <property type="match status" value="1"/>
</dbReference>
<keyword evidence="6 12" id="KW-0274">FAD</keyword>
<evidence type="ECO:0000256" key="4">
    <source>
        <dbReference type="ARBA" id="ARBA00014046"/>
    </source>
</evidence>
<dbReference type="GO" id="GO:0003677">
    <property type="term" value="F:DNA binding"/>
    <property type="evidence" value="ECO:0007669"/>
    <property type="project" value="TreeGrafter"/>
</dbReference>
<keyword evidence="5 12" id="KW-0285">Flavoprotein</keyword>
<evidence type="ECO:0000256" key="9">
    <source>
        <dbReference type="ARBA" id="ARBA00033999"/>
    </source>
</evidence>
<dbReference type="InterPro" id="IPR002081">
    <property type="entry name" value="Cryptochrome/DNA_photolyase_1"/>
</dbReference>
<evidence type="ECO:0000256" key="13">
    <source>
        <dbReference type="PIRSR" id="PIRSR602081-2"/>
    </source>
</evidence>
<evidence type="ECO:0000256" key="6">
    <source>
        <dbReference type="ARBA" id="ARBA00022827"/>
    </source>
</evidence>
<evidence type="ECO:0000256" key="10">
    <source>
        <dbReference type="ARBA" id="ARBA00059220"/>
    </source>
</evidence>
<keyword evidence="19" id="KW-1185">Reference proteome</keyword>
<evidence type="ECO:0000313" key="17">
    <source>
        <dbReference type="EMBL" id="EGU54065.1"/>
    </source>
</evidence>
<dbReference type="GO" id="GO:0000719">
    <property type="term" value="P:photoreactive repair"/>
    <property type="evidence" value="ECO:0007669"/>
    <property type="project" value="UniProtKB-ARBA"/>
</dbReference>
<evidence type="ECO:0000256" key="14">
    <source>
        <dbReference type="RuleBase" id="RU004182"/>
    </source>
</evidence>
<dbReference type="EC" id="4.1.99.3" evidence="3"/>
<gene>
    <name evidence="16" type="ORF">VIA_001545</name>
    <name evidence="17" type="ORF">VIOR3934_19600</name>
</gene>
<evidence type="ECO:0000256" key="1">
    <source>
        <dbReference type="ARBA" id="ARBA00001932"/>
    </source>
</evidence>
<evidence type="ECO:0000313" key="16">
    <source>
        <dbReference type="EMBL" id="EEX94385.1"/>
    </source>
</evidence>
<feature type="domain" description="Photolyase/cryptochrome alpha/beta" evidence="15">
    <location>
        <begin position="1"/>
        <end position="133"/>
    </location>
</feature>
<dbReference type="EMBL" id="AFWH01000001">
    <property type="protein sequence ID" value="EGU54065.1"/>
    <property type="molecule type" value="Genomic_DNA"/>
</dbReference>
<evidence type="ECO:0000259" key="15">
    <source>
        <dbReference type="PROSITE" id="PS51645"/>
    </source>
</evidence>
<name>C9QEB2_VIBOR</name>
<dbReference type="FunFam" id="1.10.579.10:FF:000003">
    <property type="entry name" value="Deoxyribodipyrimidine photo-lyase"/>
    <property type="match status" value="1"/>
</dbReference>
<dbReference type="eggNOG" id="COG0415">
    <property type="taxonomic scope" value="Bacteria"/>
</dbReference>
<dbReference type="RefSeq" id="WP_004412276.1">
    <property type="nucleotide sequence ID" value="NZ_ACZV01000004.1"/>
</dbReference>
<dbReference type="PANTHER" id="PTHR11455:SF9">
    <property type="entry name" value="CRYPTOCHROME CIRCADIAN CLOCK 5 ISOFORM X1"/>
    <property type="match status" value="1"/>
</dbReference>
<reference evidence="17 18" key="3">
    <citation type="journal article" date="2012" name="Int. J. Syst. Evol. Microbiol.">
        <title>Vibrio caribbeanicus sp. nov., isolated from the marine sponge Scleritoderma cyanea.</title>
        <authorList>
            <person name="Hoffmann M."/>
            <person name="Monday S.R."/>
            <person name="Allard M.W."/>
            <person name="Strain E.A."/>
            <person name="Whittaker P."/>
            <person name="Naum M."/>
            <person name="McCarthy P.J."/>
            <person name="Lopez J.V."/>
            <person name="Fischer M."/>
            <person name="Brown E.W."/>
        </authorList>
    </citation>
    <scope>NUCLEOTIDE SEQUENCE [LARGE SCALE GENOMIC DNA]</scope>
    <source>
        <strain evidence="17">CIP 102891</strain>
        <strain evidence="18">CIP 102891 / ATCC 33934</strain>
    </source>
</reference>
<dbReference type="InterPro" id="IPR018394">
    <property type="entry name" value="DNA_photolyase_1_CS_C"/>
</dbReference>
<evidence type="ECO:0000256" key="8">
    <source>
        <dbReference type="ARBA" id="ARBA00031671"/>
    </source>
</evidence>
<dbReference type="InterPro" id="IPR036134">
    <property type="entry name" value="Crypto/Photolyase_FAD-like_sf"/>
</dbReference>
<evidence type="ECO:0000256" key="7">
    <source>
        <dbReference type="ARBA" id="ARBA00022991"/>
    </source>
</evidence>
<dbReference type="SUPFAM" id="SSF48173">
    <property type="entry name" value="Cryptochrome/photolyase FAD-binding domain"/>
    <property type="match status" value="1"/>
</dbReference>
<keyword evidence="7 14" id="KW-0157">Chromophore</keyword>
<evidence type="ECO:0000256" key="3">
    <source>
        <dbReference type="ARBA" id="ARBA00013149"/>
    </source>
</evidence>
<feature type="binding site" evidence="12">
    <location>
        <begin position="375"/>
        <end position="377"/>
    </location>
    <ligand>
        <name>FAD</name>
        <dbReference type="ChEBI" id="CHEBI:57692"/>
    </ligand>
</feature>
<accession>C9QEB2</accession>
<proteinExistence type="inferred from homology"/>
<feature type="binding site" evidence="12">
    <location>
        <begin position="277"/>
        <end position="284"/>
    </location>
    <ligand>
        <name>FAD</name>
        <dbReference type="ChEBI" id="CHEBI:57692"/>
    </ligand>
</feature>
<dbReference type="NCBIfam" id="NF007955">
    <property type="entry name" value="PRK10674.1"/>
    <property type="match status" value="1"/>
</dbReference>
<evidence type="ECO:0000256" key="2">
    <source>
        <dbReference type="ARBA" id="ARBA00005862"/>
    </source>
</evidence>
<dbReference type="PROSITE" id="PS00691">
    <property type="entry name" value="DNA_PHOTOLYASES_1_2"/>
    <property type="match status" value="1"/>
</dbReference>
<comment type="cofactor">
    <cofactor evidence="12">
        <name>FAD</name>
        <dbReference type="ChEBI" id="CHEBI:57692"/>
    </cofactor>
    <text evidence="12">Binds 1 FAD per subunit.</text>
</comment>
<dbReference type="PRINTS" id="PR00147">
    <property type="entry name" value="DNAPHOTLYASE"/>
</dbReference>
<dbReference type="GO" id="GO:0071949">
    <property type="term" value="F:FAD binding"/>
    <property type="evidence" value="ECO:0007669"/>
    <property type="project" value="TreeGrafter"/>
</dbReference>
<dbReference type="AlphaFoldDB" id="C9QEB2"/>
<comment type="similarity">
    <text evidence="14">Belongs to the DNA photolyase family.</text>
</comment>
<dbReference type="InterPro" id="IPR014729">
    <property type="entry name" value="Rossmann-like_a/b/a_fold"/>
</dbReference>
<dbReference type="GO" id="GO:0009416">
    <property type="term" value="P:response to light stimulus"/>
    <property type="evidence" value="ECO:0007669"/>
    <property type="project" value="TreeGrafter"/>
</dbReference>
<evidence type="ECO:0000256" key="11">
    <source>
        <dbReference type="ARBA" id="ARBA00083107"/>
    </source>
</evidence>
<dbReference type="Gene3D" id="1.10.579.10">
    <property type="entry name" value="DNA Cyclobutane Dipyrimidine Photolyase, subunit A, domain 3"/>
    <property type="match status" value="1"/>
</dbReference>
<evidence type="ECO:0000256" key="12">
    <source>
        <dbReference type="PIRSR" id="PIRSR602081-1"/>
    </source>
</evidence>
<feature type="binding site" evidence="12">
    <location>
        <position position="226"/>
    </location>
    <ligand>
        <name>FAD</name>
        <dbReference type="ChEBI" id="CHEBI:57692"/>
    </ligand>
</feature>
<dbReference type="InterPro" id="IPR006050">
    <property type="entry name" value="DNA_photolyase_N"/>
</dbReference>
<dbReference type="PROSITE" id="PS00394">
    <property type="entry name" value="DNA_PHOTOLYASES_1_1"/>
    <property type="match status" value="1"/>
</dbReference>
<reference evidence="17" key="2">
    <citation type="submission" date="2011-08" db="EMBL/GenBank/DDBJ databases">
        <authorList>
            <person name="Hoffman M."/>
            <person name="Strain E.A."/>
            <person name="Brown E."/>
            <person name="Allard M.W."/>
        </authorList>
    </citation>
    <scope>NUCLEOTIDE SEQUENCE</scope>
    <source>
        <strain evidence="17">CIP 102891</strain>
    </source>
</reference>
<feature type="site" description="Electron transfer via tryptophanyl radical" evidence="13">
    <location>
        <position position="385"/>
    </location>
</feature>
<dbReference type="EMBL" id="ACZV01000004">
    <property type="protein sequence ID" value="EEX94385.1"/>
    <property type="molecule type" value="Genomic_DNA"/>
</dbReference>
<dbReference type="Proteomes" id="UP000003515">
    <property type="component" value="Unassembled WGS sequence"/>
</dbReference>
<dbReference type="PROSITE" id="PS51645">
    <property type="entry name" value="PHR_CRY_ALPHA_BETA"/>
    <property type="match status" value="1"/>
</dbReference>
<dbReference type="InterPro" id="IPR036155">
    <property type="entry name" value="Crypto/Photolyase_N_sf"/>
</dbReference>
<dbReference type="Proteomes" id="UP000002817">
    <property type="component" value="Unassembled WGS sequence"/>
</dbReference>
<dbReference type="GO" id="GO:0003904">
    <property type="term" value="F:deoxyribodipyrimidine photo-lyase activity"/>
    <property type="evidence" value="ECO:0007669"/>
    <property type="project" value="UniProtKB-EC"/>
</dbReference>
<dbReference type="PANTHER" id="PTHR11455">
    <property type="entry name" value="CRYPTOCHROME"/>
    <property type="match status" value="1"/>
</dbReference>
<organism evidence="17 18">
    <name type="scientific">Vibrio orientalis CIP 102891 = ATCC 33934</name>
    <dbReference type="NCBI Taxonomy" id="675816"/>
    <lineage>
        <taxon>Bacteria</taxon>
        <taxon>Pseudomonadati</taxon>
        <taxon>Pseudomonadota</taxon>
        <taxon>Gammaproteobacteria</taxon>
        <taxon>Vibrionales</taxon>
        <taxon>Vibrionaceae</taxon>
        <taxon>Vibrio</taxon>
        <taxon>Vibrio oreintalis group</taxon>
    </lineage>
</organism>
<evidence type="ECO:0000313" key="19">
    <source>
        <dbReference type="Proteomes" id="UP000003515"/>
    </source>
</evidence>
<evidence type="ECO:0000313" key="18">
    <source>
        <dbReference type="Proteomes" id="UP000002817"/>
    </source>
</evidence>
<dbReference type="OrthoDB" id="9772484at2"/>
<comment type="catalytic activity">
    <reaction evidence="9">
        <text>cyclobutadipyrimidine (in DNA) = 2 pyrimidine residues (in DNA).</text>
        <dbReference type="EC" id="4.1.99.3"/>
    </reaction>
</comment>
<feature type="binding site" evidence="12">
    <location>
        <begin position="238"/>
        <end position="242"/>
    </location>
    <ligand>
        <name>FAD</name>
        <dbReference type="ChEBI" id="CHEBI:57692"/>
    </ligand>
</feature>
<dbReference type="Pfam" id="PF00875">
    <property type="entry name" value="DNA_photolyase"/>
    <property type="match status" value="1"/>
</dbReference>
<dbReference type="SUPFAM" id="SSF52425">
    <property type="entry name" value="Cryptochrome/photolyase, N-terminal domain"/>
    <property type="match status" value="1"/>
</dbReference>
<comment type="function">
    <text evidence="10">Involved in repair of UV radiation-induced DNA damage. Catalyzes the light-dependent monomerization (300-600 nm) of cyclobutyl pyrimidine dimers (in cis-syn configuration), which are formed between adjacent bases on the same DNA strand upon exposure to ultraviolet radiation.</text>
</comment>
<dbReference type="InterPro" id="IPR005101">
    <property type="entry name" value="Cryptochr/Photolyase_FAD-bd"/>
</dbReference>
<comment type="similarity">
    <text evidence="2">Belongs to the DNA photolyase class-1 family.</text>
</comment>
<evidence type="ECO:0000256" key="5">
    <source>
        <dbReference type="ARBA" id="ARBA00022630"/>
    </source>
</evidence>
<dbReference type="Pfam" id="PF03441">
    <property type="entry name" value="FAD_binding_7"/>
    <property type="match status" value="1"/>
</dbReference>
<reference evidence="16 19" key="1">
    <citation type="submission" date="2009-10" db="EMBL/GenBank/DDBJ databases">
        <authorList>
            <consortium name="Los Alamos National Laboratory (LANL)"/>
            <consortium name="National Microbial Pathogen Data Resource (NMPDR)"/>
            <person name="Munk A.C."/>
            <person name="Chertkov O."/>
            <person name="Tapia R."/>
            <person name="Green L."/>
            <person name="Rogers Y."/>
            <person name="Detter J.C."/>
            <person name="Bruce D."/>
            <person name="Brettin T.S."/>
            <person name="Colwell R.R."/>
            <person name="Huq A."/>
            <person name="Grim C.J."/>
            <person name="Hasan N.A."/>
            <person name="Bartels D."/>
            <person name="Vonstein V."/>
        </authorList>
    </citation>
    <scope>NUCLEOTIDE SEQUENCE [LARGE SCALE GENOMIC DNA]</scope>
    <source>
        <strain evidence="16 19">CIP 102891</strain>
    </source>
</reference>
<sequence length="475" mass="54830">MKIVWLRRDLRVDDNTALVEAVMSGGSVAAVYIATPKTWQRHNMAPIQADLIFRRLLVLKQELSAKNIPLYYAEVPTYRDAAQLLADVAQQSDAGSVYFNHQYEVDEIQRDRHLVNQLLDTNIECVGFDDKCVLSPGSVVNKQREYYKVFTPFKRAYCQRLYQTPISVKRVIEVGSVAELSSEKVTHFHPKVEFSYPRVTSERYFVDTKNIIQKLRDFESEKVDAYALQRDFPEMEGTSQLSPYLAIGALSVRQCLIRLLCNNPPPIAGGREVWLSELVWREFYQHLIYFEPKLSKGHSFTSWGDNLVWRNNPAEIEAWKLGRTGYPIVDAAMAQLNRTGWMHNRLRMIVASFLVKDLHVDWRIGEEYFMSKLIDGDYAANNGGWQWCASTGCDGQPYFRVFNPTTQGEKFDSEASFIRSWLPELEEVPDRYIHKPWCWPNAKSLSYPTPIVDHKAEREITLALYKDAKENMDGA</sequence>
<dbReference type="Gene3D" id="3.40.50.620">
    <property type="entry name" value="HUPs"/>
    <property type="match status" value="1"/>
</dbReference>
<dbReference type="PATRIC" id="fig|675816.5.peg.147"/>
<feature type="site" description="Electron transfer via tryptophanyl radical" evidence="13">
    <location>
        <position position="362"/>
    </location>
</feature>
<dbReference type="STRING" id="675816.VIA_001545"/>
<keyword evidence="17" id="KW-0456">Lyase</keyword>